<evidence type="ECO:0000313" key="1">
    <source>
        <dbReference type="EMBL" id="SEO75517.1"/>
    </source>
</evidence>
<name>A0A1H8SAD9_9EURY</name>
<dbReference type="SUPFAM" id="SSF88723">
    <property type="entry name" value="PIN domain-like"/>
    <property type="match status" value="1"/>
</dbReference>
<evidence type="ECO:0000313" key="2">
    <source>
        <dbReference type="Proteomes" id="UP000198775"/>
    </source>
</evidence>
<sequence length="264" mass="30902">MPRYFIDTNCLIGLTFFHDRWHRDVTPLFENNRLYASEAVLYEYCNREDGDPPMPDDPSEFDISVDAVEGRYRQIRNDVEKKLPRFHRKVSRLAMDGLTIDGVVDAVIDHFEIRKQAEPQVAEFIEDYFEERALVERQVKAAVRDLVDRILYTSEENKGSLLSQMRIEKSQYHEMQKTREDIEYATDGWIQEEDFCILLDAVYLAKSGEVDKLVTGDGGYLHAENVMADRYDLSLIWAESEFYSDDLVYSEKESEDALKSHKQQ</sequence>
<protein>
    <recommendedName>
        <fullName evidence="3">DUF4935 domain-containing protein</fullName>
    </recommendedName>
</protein>
<dbReference type="AlphaFoldDB" id="A0A1H8SAD9"/>
<reference evidence="2" key="1">
    <citation type="submission" date="2016-10" db="EMBL/GenBank/DDBJ databases">
        <authorList>
            <person name="Varghese N."/>
            <person name="Submissions S."/>
        </authorList>
    </citation>
    <scope>NUCLEOTIDE SEQUENCE [LARGE SCALE GENOMIC DNA]</scope>
    <source>
        <strain evidence="2">IBRC-M 10043</strain>
    </source>
</reference>
<organism evidence="1 2">
    <name type="scientific">Halorientalis persicus</name>
    <dbReference type="NCBI Taxonomy" id="1367881"/>
    <lineage>
        <taxon>Archaea</taxon>
        <taxon>Methanobacteriati</taxon>
        <taxon>Methanobacteriota</taxon>
        <taxon>Stenosarchaea group</taxon>
        <taxon>Halobacteria</taxon>
        <taxon>Halobacteriales</taxon>
        <taxon>Haloarculaceae</taxon>
        <taxon>Halorientalis</taxon>
    </lineage>
</organism>
<keyword evidence="2" id="KW-1185">Reference proteome</keyword>
<gene>
    <name evidence="1" type="ORF">SAMN05216388_101849</name>
</gene>
<dbReference type="InterPro" id="IPR029060">
    <property type="entry name" value="PIN-like_dom_sf"/>
</dbReference>
<dbReference type="Proteomes" id="UP000198775">
    <property type="component" value="Unassembled WGS sequence"/>
</dbReference>
<proteinExistence type="predicted"/>
<dbReference type="EMBL" id="FOCX01000018">
    <property type="protein sequence ID" value="SEO75517.1"/>
    <property type="molecule type" value="Genomic_DNA"/>
</dbReference>
<evidence type="ECO:0008006" key="3">
    <source>
        <dbReference type="Google" id="ProtNLM"/>
    </source>
</evidence>
<accession>A0A1H8SAD9</accession>